<dbReference type="Proteomes" id="UP000095042">
    <property type="component" value="Unassembled WGS sequence"/>
</dbReference>
<accession>A0A1E3WC93</accession>
<dbReference type="Gene3D" id="3.40.190.10">
    <property type="entry name" value="Periplasmic binding protein-like II"/>
    <property type="match status" value="2"/>
</dbReference>
<evidence type="ECO:0008006" key="3">
    <source>
        <dbReference type="Google" id="ProtNLM"/>
    </source>
</evidence>
<comment type="caution">
    <text evidence="1">The sequence shown here is derived from an EMBL/GenBank/DDBJ whole genome shotgun (WGS) entry which is preliminary data.</text>
</comment>
<dbReference type="PANTHER" id="PTHR42941:SF1">
    <property type="entry name" value="SLL1037 PROTEIN"/>
    <property type="match status" value="1"/>
</dbReference>
<organism evidence="1 2">
    <name type="scientific">Methyloceanibacter marginalis</name>
    <dbReference type="NCBI Taxonomy" id="1774971"/>
    <lineage>
        <taxon>Bacteria</taxon>
        <taxon>Pseudomonadati</taxon>
        <taxon>Pseudomonadota</taxon>
        <taxon>Alphaproteobacteria</taxon>
        <taxon>Hyphomicrobiales</taxon>
        <taxon>Hyphomicrobiaceae</taxon>
        <taxon>Methyloceanibacter</taxon>
    </lineage>
</organism>
<name>A0A1E3WC93_9HYPH</name>
<dbReference type="AlphaFoldDB" id="A0A1E3WC93"/>
<proteinExistence type="predicted"/>
<dbReference type="Pfam" id="PF16868">
    <property type="entry name" value="NMT1_3"/>
    <property type="match status" value="1"/>
</dbReference>
<evidence type="ECO:0000313" key="1">
    <source>
        <dbReference type="EMBL" id="ODS03406.1"/>
    </source>
</evidence>
<reference evidence="1 2" key="1">
    <citation type="journal article" date="2016" name="Environ. Microbiol.">
        <title>New Methyloceanibacter diversity from North Sea sediments includes methanotroph containing solely the soluble methane monooxygenase.</title>
        <authorList>
            <person name="Vekeman B."/>
            <person name="Kerckhof F.M."/>
            <person name="Cremers G."/>
            <person name="de Vos P."/>
            <person name="Vandamme P."/>
            <person name="Boon N."/>
            <person name="Op den Camp H.J."/>
            <person name="Heylen K."/>
        </authorList>
    </citation>
    <scope>NUCLEOTIDE SEQUENCE [LARGE SCALE GENOMIC DNA]</scope>
    <source>
        <strain evidence="1 2">R-67177</strain>
    </source>
</reference>
<keyword evidence="2" id="KW-1185">Reference proteome</keyword>
<sequence>MCLPPLFAAVPASATEQAKAPAPERPSADSVRQTYRTQINDNTVTIMAGAAHGSDTEIVQDIAAVLDDDTALRVVPMIGKGPAQTVKDVLFMRGVDMGITHATVLSHYAKTGELGPLRSQIAYVAKLFNEEMHLLARAGIEDVQALDGKVVNFGPEGSGTEITARHVFATLGVQVSEVHHDDADAIAKLKSGEIDATIVIGGKPAPLLSQVEPDSGLKLISLPYAKGLEDETYPATLTHEDYPALIEAGARIDTVAVCAVLVSFNWDDDSVRSKKLERFVERFFSKFDAFLVSPRHPKWQQVNFAATLEGWKRSPLAQDWIDRAKTAVAADAGAREQFETFLAQATRTQRPGRTRSAPSCSAPFWNGARRNKTDRFPRLVLRVGGCHGPAGS</sequence>
<gene>
    <name evidence="1" type="ORF">AUC71_00900</name>
</gene>
<dbReference type="SUPFAM" id="SSF53850">
    <property type="entry name" value="Periplasmic binding protein-like II"/>
    <property type="match status" value="1"/>
</dbReference>
<evidence type="ECO:0000313" key="2">
    <source>
        <dbReference type="Proteomes" id="UP000095042"/>
    </source>
</evidence>
<dbReference type="EMBL" id="LPWD01000113">
    <property type="protein sequence ID" value="ODS03406.1"/>
    <property type="molecule type" value="Genomic_DNA"/>
</dbReference>
<dbReference type="InterPro" id="IPR011852">
    <property type="entry name" value="TRAP_TAXI"/>
</dbReference>
<protein>
    <recommendedName>
        <fullName evidence="3">TRAP ABC transporter substrate-binding protein</fullName>
    </recommendedName>
</protein>
<dbReference type="PANTHER" id="PTHR42941">
    <property type="entry name" value="SLL1037 PROTEIN"/>
    <property type="match status" value="1"/>
</dbReference>